<dbReference type="InterPro" id="IPR010386">
    <property type="entry name" value="tRNA-Hydrxlase_MiaE"/>
</dbReference>
<dbReference type="InterPro" id="IPR012347">
    <property type="entry name" value="Ferritin-like"/>
</dbReference>
<organism evidence="1 2">
    <name type="scientific">Polyangium fumosum</name>
    <dbReference type="NCBI Taxonomy" id="889272"/>
    <lineage>
        <taxon>Bacteria</taxon>
        <taxon>Pseudomonadati</taxon>
        <taxon>Myxococcota</taxon>
        <taxon>Polyangia</taxon>
        <taxon>Polyangiales</taxon>
        <taxon>Polyangiaceae</taxon>
        <taxon>Polyangium</taxon>
    </lineage>
</organism>
<dbReference type="Gene3D" id="1.20.1260.10">
    <property type="match status" value="1"/>
</dbReference>
<dbReference type="OrthoDB" id="9802518at2"/>
<dbReference type="PANTHER" id="PTHR42637">
    <property type="entry name" value="TRNA-(MS[2]IO[6]A)-HYDROXYLASE"/>
    <property type="match status" value="1"/>
</dbReference>
<dbReference type="InterPro" id="IPR009078">
    <property type="entry name" value="Ferritin-like_SF"/>
</dbReference>
<dbReference type="SUPFAM" id="SSF47240">
    <property type="entry name" value="Ferritin-like"/>
    <property type="match status" value="1"/>
</dbReference>
<dbReference type="Proteomes" id="UP000309215">
    <property type="component" value="Unassembled WGS sequence"/>
</dbReference>
<dbReference type="AlphaFoldDB" id="A0A4U1JEV4"/>
<comment type="caution">
    <text evidence="1">The sequence shown here is derived from an EMBL/GenBank/DDBJ whole genome shotgun (WGS) entry which is preliminary data.</text>
</comment>
<keyword evidence="2" id="KW-1185">Reference proteome</keyword>
<proteinExistence type="predicted"/>
<dbReference type="GO" id="GO:0006400">
    <property type="term" value="P:tRNA modification"/>
    <property type="evidence" value="ECO:0007669"/>
    <property type="project" value="InterPro"/>
</dbReference>
<evidence type="ECO:0000313" key="1">
    <source>
        <dbReference type="EMBL" id="TKD09702.1"/>
    </source>
</evidence>
<dbReference type="PANTHER" id="PTHR42637:SF1">
    <property type="entry name" value="TRNA 2-(METHYLSULFANYL)-N(6)-ISOPENTENYLADENOSINE(37) HYDROXYLASE"/>
    <property type="match status" value="1"/>
</dbReference>
<dbReference type="PIRSF" id="PIRSF020736">
    <property type="entry name" value="MiaE"/>
    <property type="match status" value="1"/>
</dbReference>
<protein>
    <submittedName>
        <fullName evidence="1">tRNA-(Ms[2]io[6]A)-hydroxylase</fullName>
    </submittedName>
</protein>
<name>A0A4U1JEV4_9BACT</name>
<accession>A0A4U1JEV4</accession>
<gene>
    <name evidence="1" type="ORF">E8A74_11035</name>
</gene>
<dbReference type="EMBL" id="SSMQ01000009">
    <property type="protein sequence ID" value="TKD09702.1"/>
    <property type="molecule type" value="Genomic_DNA"/>
</dbReference>
<reference evidence="1 2" key="1">
    <citation type="submission" date="2019-04" db="EMBL/GenBank/DDBJ databases">
        <authorList>
            <person name="Li Y."/>
            <person name="Wang J."/>
        </authorList>
    </citation>
    <scope>NUCLEOTIDE SEQUENCE [LARGE SCALE GENOMIC DNA]</scope>
    <source>
        <strain evidence="1 2">DSM 14668</strain>
    </source>
</reference>
<dbReference type="RefSeq" id="WP_136928925.1">
    <property type="nucleotide sequence ID" value="NZ_SSMQ01000009.1"/>
</dbReference>
<dbReference type="Pfam" id="PF06175">
    <property type="entry name" value="MiaE"/>
    <property type="match status" value="1"/>
</dbReference>
<evidence type="ECO:0000313" key="2">
    <source>
        <dbReference type="Proteomes" id="UP000309215"/>
    </source>
</evidence>
<sequence>MLCLTRPTDPAWATLALADLATLLRDHAHCEMKAASNALSLAARWPERTEVARALVELAEEELRHFRGVLDELTRRGLTLGKPEVDVYAAELRKAIGVGRKGAPEDPLVDRLLVGAVIEARSCERFRLLCEALRARGDEPELLAFYEELFACEARHYRTFVDLATSVKADPAAVRARLEEIARAEGKLVEVLGKEPTVHG</sequence>
<dbReference type="GO" id="GO:0045301">
    <property type="term" value="F:tRNA 2-(methylsulfanyl)-N(6)-isopentenyladenosine(37) hydroxylase activity"/>
    <property type="evidence" value="ECO:0007669"/>
    <property type="project" value="InterPro"/>
</dbReference>